<dbReference type="OrthoDB" id="9811615at2"/>
<keyword evidence="6" id="KW-1185">Reference proteome</keyword>
<protein>
    <submittedName>
        <fullName evidence="5">Heat shock protein Hsp20</fullName>
    </submittedName>
</protein>
<evidence type="ECO:0000256" key="2">
    <source>
        <dbReference type="RuleBase" id="RU003616"/>
    </source>
</evidence>
<keyword evidence="5" id="KW-0346">Stress response</keyword>
<dbReference type="CDD" id="cd06464">
    <property type="entry name" value="ACD_sHsps-like"/>
    <property type="match status" value="1"/>
</dbReference>
<dbReference type="InterPro" id="IPR008978">
    <property type="entry name" value="HSP20-like_chaperone"/>
</dbReference>
<dbReference type="Proteomes" id="UP000198744">
    <property type="component" value="Unassembled WGS sequence"/>
</dbReference>
<comment type="similarity">
    <text evidence="1 2">Belongs to the small heat shock protein (HSP20) family.</text>
</comment>
<dbReference type="InterPro" id="IPR031107">
    <property type="entry name" value="Small_HSP"/>
</dbReference>
<dbReference type="Pfam" id="PF00011">
    <property type="entry name" value="HSP20"/>
    <property type="match status" value="1"/>
</dbReference>
<reference evidence="5 6" key="1">
    <citation type="submission" date="2016-10" db="EMBL/GenBank/DDBJ databases">
        <authorList>
            <person name="de Groot N.N."/>
        </authorList>
    </citation>
    <scope>NUCLEOTIDE SEQUENCE [LARGE SCALE GENOMIC DNA]</scope>
    <source>
        <strain evidence="5 6">DSM 8423</strain>
    </source>
</reference>
<dbReference type="PANTHER" id="PTHR11527">
    <property type="entry name" value="HEAT-SHOCK PROTEIN 20 FAMILY MEMBER"/>
    <property type="match status" value="1"/>
</dbReference>
<dbReference type="EMBL" id="FOBS01000031">
    <property type="protein sequence ID" value="SEM65903.1"/>
    <property type="molecule type" value="Genomic_DNA"/>
</dbReference>
<sequence>MAIKSLLPSLKRRTEAPAKREDEHPFYSLQREMNRLFDDFFRGFDLEPFGALEDRYAGFSPSVDVRESDEEFTIKAEIPGIDEKDVEVLVSDDAVTLKGEKKEEQEDKGKDYYRLERTYGSFHRVIPLPKGINLEKVEATFKNGVLTVKLPKTEEAQTKGKKIPITTE</sequence>
<dbReference type="Gene3D" id="2.60.40.790">
    <property type="match status" value="1"/>
</dbReference>
<dbReference type="InterPro" id="IPR002068">
    <property type="entry name" value="A-crystallin/Hsp20_dom"/>
</dbReference>
<name>A0A1H8A5R4_9BACT</name>
<evidence type="ECO:0000313" key="5">
    <source>
        <dbReference type="EMBL" id="SEM65903.1"/>
    </source>
</evidence>
<dbReference type="STRING" id="43775.SAMN04489760_1319"/>
<proteinExistence type="inferred from homology"/>
<evidence type="ECO:0000313" key="6">
    <source>
        <dbReference type="Proteomes" id="UP000198744"/>
    </source>
</evidence>
<feature type="compositionally biased region" description="Basic and acidic residues" evidence="3">
    <location>
        <begin position="12"/>
        <end position="23"/>
    </location>
</feature>
<organism evidence="5 6">
    <name type="scientific">Syntrophus gentianae</name>
    <dbReference type="NCBI Taxonomy" id="43775"/>
    <lineage>
        <taxon>Bacteria</taxon>
        <taxon>Pseudomonadati</taxon>
        <taxon>Thermodesulfobacteriota</taxon>
        <taxon>Syntrophia</taxon>
        <taxon>Syntrophales</taxon>
        <taxon>Syntrophaceae</taxon>
        <taxon>Syntrophus</taxon>
    </lineage>
</organism>
<accession>A0A1H8A5R4</accession>
<evidence type="ECO:0000259" key="4">
    <source>
        <dbReference type="PROSITE" id="PS01031"/>
    </source>
</evidence>
<dbReference type="SUPFAM" id="SSF49764">
    <property type="entry name" value="HSP20-like chaperones"/>
    <property type="match status" value="1"/>
</dbReference>
<feature type="domain" description="SHSP" evidence="4">
    <location>
        <begin position="54"/>
        <end position="168"/>
    </location>
</feature>
<dbReference type="PROSITE" id="PS01031">
    <property type="entry name" value="SHSP"/>
    <property type="match status" value="1"/>
</dbReference>
<dbReference type="AlphaFoldDB" id="A0A1H8A5R4"/>
<evidence type="ECO:0000256" key="1">
    <source>
        <dbReference type="PROSITE-ProRule" id="PRU00285"/>
    </source>
</evidence>
<evidence type="ECO:0000256" key="3">
    <source>
        <dbReference type="SAM" id="MobiDB-lite"/>
    </source>
</evidence>
<dbReference type="RefSeq" id="WP_093884512.1">
    <property type="nucleotide sequence ID" value="NZ_FOBS01000031.1"/>
</dbReference>
<gene>
    <name evidence="5" type="ORF">SAMN04489760_1319</name>
</gene>
<feature type="region of interest" description="Disordered" evidence="3">
    <location>
        <begin position="1"/>
        <end position="23"/>
    </location>
</feature>